<protein>
    <submittedName>
        <fullName evidence="1">Uncharacterized protein</fullName>
    </submittedName>
</protein>
<dbReference type="Proteomes" id="UP000242818">
    <property type="component" value="Unassembled WGS sequence"/>
</dbReference>
<keyword evidence="2" id="KW-1185">Reference proteome</keyword>
<organism evidence="1 2">
    <name type="scientific">Chitinophaga costaii</name>
    <dbReference type="NCBI Taxonomy" id="1335309"/>
    <lineage>
        <taxon>Bacteria</taxon>
        <taxon>Pseudomonadati</taxon>
        <taxon>Bacteroidota</taxon>
        <taxon>Chitinophagia</taxon>
        <taxon>Chitinophagales</taxon>
        <taxon>Chitinophagaceae</taxon>
        <taxon>Chitinophaga</taxon>
    </lineage>
</organism>
<dbReference type="EMBL" id="FMAR01000017">
    <property type="protein sequence ID" value="SCC59379.1"/>
    <property type="molecule type" value="Genomic_DNA"/>
</dbReference>
<dbReference type="AlphaFoldDB" id="A0A1C4FTN7"/>
<dbReference type="STRING" id="1335309.GA0116948_11716"/>
<evidence type="ECO:0000313" key="2">
    <source>
        <dbReference type="Proteomes" id="UP000242818"/>
    </source>
</evidence>
<sequence>MTKININKNKIFDMRSLSVFLPAVLFAILWTTNPVDAQSKAKSKGRISYVYRAAYVQKNIDERIKFYLDSLGYTVKFVDAAEPVSAADGADLVIISANVSARAIGDKYKDVKIPILMWESDLQDDLRYTGKHREVDFGKGEKDHYIWLVNAPHPLSAGLPAGTAVAFEGDQPIGWGKPGLGASIIATFPGQPDKAIIYGYEKGATMDYDFLAPARRVMFCLNNATFPFLTKDGLKLFDAAVAWSMGSN</sequence>
<gene>
    <name evidence="1" type="ORF">GA0116948_11716</name>
</gene>
<accession>A0A1C4FTN7</accession>
<proteinExistence type="predicted"/>
<name>A0A1C4FTN7_9BACT</name>
<reference evidence="1 2" key="1">
    <citation type="submission" date="2016-08" db="EMBL/GenBank/DDBJ databases">
        <authorList>
            <person name="Seilhamer J.J."/>
        </authorList>
    </citation>
    <scope>NUCLEOTIDE SEQUENCE [LARGE SCALE GENOMIC DNA]</scope>
    <source>
        <strain evidence="1 2">A37T2</strain>
    </source>
</reference>
<evidence type="ECO:0000313" key="1">
    <source>
        <dbReference type="EMBL" id="SCC59379.1"/>
    </source>
</evidence>